<dbReference type="SUPFAM" id="SSF52518">
    <property type="entry name" value="Thiamin diphosphate-binding fold (THDP-binding)"/>
    <property type="match status" value="2"/>
</dbReference>
<accession>A0A5B9DIR1</accession>
<dbReference type="GO" id="GO:0000287">
    <property type="term" value="F:magnesium ion binding"/>
    <property type="evidence" value="ECO:0007669"/>
    <property type="project" value="InterPro"/>
</dbReference>
<evidence type="ECO:0000313" key="7">
    <source>
        <dbReference type="EMBL" id="QEE18705.1"/>
    </source>
</evidence>
<dbReference type="Proteomes" id="UP000321062">
    <property type="component" value="Chromosome"/>
</dbReference>
<name>A0A5B9DIR1_9HYPH</name>
<sequence>MSANYQPVERTGGQALVAQLIEEGVTDIFGIPGIQLDWAVDAIRENADRITYVMPRHEQATSYMADGYARTTGREGVCMIVPGPGMLNALSGLATAYACSSRVLYICGQIPSGLIGQNHGMLHEIPDQSGILKSLTKWHGIARRPEDIPALVHQAFVELRSGHPRPVALELPPDVLQAKGVSAVLPRAQPDPLVPPAAAIAEAAAILAAARFPVIQVGGGAAAADAGEAVRALAECLQAPVVMTDGARGLLDDDHPLALTSLGGRAVFPHADVVIAFGTRFIDGMAKPTHADPATRYIYVNVDVGAAGAPRVPGCFVEGDAAAAAAALLAALPAGERPSAAATVAKVKAWSASQTDAIQPQTDYVRAIRASMADDDILVSELTQVGYFSNIAFPVHATRSFVTPGYQGTLGYGFNTALGAAHGNPGRRVVSLNGDGGFGWGMQELATLARDGYDLSVVVFVDGHYGNVRRIQQRAFGNTFAVNLANPDFAQLAGAFGLPFEGVDSPAGLGAALERARDRKGPALIAVSVSEMPSPWALIHPFVPSPVAPPPNPLGEPAKA</sequence>
<comment type="similarity">
    <text evidence="1 3">Belongs to the TPP enzyme family.</text>
</comment>
<dbReference type="NCBIfam" id="NF006122">
    <property type="entry name" value="PRK08266.1"/>
    <property type="match status" value="1"/>
</dbReference>
<protein>
    <submittedName>
        <fullName evidence="7">Uncharacterized protein</fullName>
    </submittedName>
</protein>
<dbReference type="InterPro" id="IPR029061">
    <property type="entry name" value="THDP-binding"/>
</dbReference>
<feature type="domain" description="Thiamine pyrophosphate enzyme central" evidence="4">
    <location>
        <begin position="200"/>
        <end position="328"/>
    </location>
</feature>
<evidence type="ECO:0000259" key="4">
    <source>
        <dbReference type="Pfam" id="PF00205"/>
    </source>
</evidence>
<dbReference type="InterPro" id="IPR011766">
    <property type="entry name" value="TPP_enzyme_TPP-bd"/>
</dbReference>
<evidence type="ECO:0000256" key="3">
    <source>
        <dbReference type="RuleBase" id="RU362132"/>
    </source>
</evidence>
<dbReference type="PANTHER" id="PTHR18968:SF167">
    <property type="entry name" value="ACETOLACTATE SYNTHASE LARGE SUBUNIT ILVB2-RELATED"/>
    <property type="match status" value="1"/>
</dbReference>
<evidence type="ECO:0000259" key="5">
    <source>
        <dbReference type="Pfam" id="PF02775"/>
    </source>
</evidence>
<dbReference type="GO" id="GO:0009099">
    <property type="term" value="P:L-valine biosynthetic process"/>
    <property type="evidence" value="ECO:0007669"/>
    <property type="project" value="TreeGrafter"/>
</dbReference>
<evidence type="ECO:0000259" key="6">
    <source>
        <dbReference type="Pfam" id="PF02776"/>
    </source>
</evidence>
<dbReference type="PROSITE" id="PS00187">
    <property type="entry name" value="TPP_ENZYMES"/>
    <property type="match status" value="1"/>
</dbReference>
<dbReference type="OrthoDB" id="4494979at2"/>
<organism evidence="7 8">
    <name type="scientific">Paradevosia tibetensis</name>
    <dbReference type="NCBI Taxonomy" id="1447062"/>
    <lineage>
        <taxon>Bacteria</taxon>
        <taxon>Pseudomonadati</taxon>
        <taxon>Pseudomonadota</taxon>
        <taxon>Alphaproteobacteria</taxon>
        <taxon>Hyphomicrobiales</taxon>
        <taxon>Devosiaceae</taxon>
        <taxon>Paradevosia</taxon>
    </lineage>
</organism>
<dbReference type="Pfam" id="PF02775">
    <property type="entry name" value="TPP_enzyme_C"/>
    <property type="match status" value="1"/>
</dbReference>
<dbReference type="InterPro" id="IPR045229">
    <property type="entry name" value="TPP_enz"/>
</dbReference>
<dbReference type="EMBL" id="CP041690">
    <property type="protein sequence ID" value="QEE18705.1"/>
    <property type="molecule type" value="Genomic_DNA"/>
</dbReference>
<dbReference type="AlphaFoldDB" id="A0A5B9DIR1"/>
<dbReference type="GO" id="GO:0030976">
    <property type="term" value="F:thiamine pyrophosphate binding"/>
    <property type="evidence" value="ECO:0007669"/>
    <property type="project" value="InterPro"/>
</dbReference>
<dbReference type="GO" id="GO:0005948">
    <property type="term" value="C:acetolactate synthase complex"/>
    <property type="evidence" value="ECO:0007669"/>
    <property type="project" value="TreeGrafter"/>
</dbReference>
<dbReference type="CDD" id="cd07035">
    <property type="entry name" value="TPP_PYR_POX_like"/>
    <property type="match status" value="1"/>
</dbReference>
<dbReference type="Gene3D" id="3.40.50.1220">
    <property type="entry name" value="TPP-binding domain"/>
    <property type="match status" value="1"/>
</dbReference>
<keyword evidence="2 3" id="KW-0786">Thiamine pyrophosphate</keyword>
<dbReference type="GO" id="GO:0003984">
    <property type="term" value="F:acetolactate synthase activity"/>
    <property type="evidence" value="ECO:0007669"/>
    <property type="project" value="TreeGrafter"/>
</dbReference>
<dbReference type="InterPro" id="IPR029035">
    <property type="entry name" value="DHS-like_NAD/FAD-binding_dom"/>
</dbReference>
<evidence type="ECO:0000256" key="2">
    <source>
        <dbReference type="ARBA" id="ARBA00023052"/>
    </source>
</evidence>
<dbReference type="PANTHER" id="PTHR18968">
    <property type="entry name" value="THIAMINE PYROPHOSPHATE ENZYMES"/>
    <property type="match status" value="1"/>
</dbReference>
<dbReference type="GO" id="GO:0050660">
    <property type="term" value="F:flavin adenine dinucleotide binding"/>
    <property type="evidence" value="ECO:0007669"/>
    <property type="project" value="TreeGrafter"/>
</dbReference>
<gene>
    <name evidence="7" type="ORF">FNA67_00255</name>
</gene>
<proteinExistence type="inferred from homology"/>
<dbReference type="SUPFAM" id="SSF52467">
    <property type="entry name" value="DHS-like NAD/FAD-binding domain"/>
    <property type="match status" value="1"/>
</dbReference>
<dbReference type="Gene3D" id="3.40.50.970">
    <property type="match status" value="2"/>
</dbReference>
<dbReference type="RefSeq" id="WP_147654655.1">
    <property type="nucleotide sequence ID" value="NZ_BMFM01000001.1"/>
</dbReference>
<evidence type="ECO:0000256" key="1">
    <source>
        <dbReference type="ARBA" id="ARBA00007812"/>
    </source>
</evidence>
<dbReference type="Pfam" id="PF02776">
    <property type="entry name" value="TPP_enzyme_N"/>
    <property type="match status" value="1"/>
</dbReference>
<reference evidence="7 8" key="1">
    <citation type="journal article" date="2015" name="Int. J. Syst. Evol. Microbiol.">
        <title>Youhaiella tibetensis gen. nov., sp. nov., isolated from subsurface sediment.</title>
        <authorList>
            <person name="Wang Y.X."/>
            <person name="Huang F.Q."/>
            <person name="Nogi Y."/>
            <person name="Pang S.J."/>
            <person name="Wang P.K."/>
            <person name="Lv J."/>
        </authorList>
    </citation>
    <scope>NUCLEOTIDE SEQUENCE [LARGE SCALE GENOMIC DNA]</scope>
    <source>
        <strain evidence="8">fig4</strain>
    </source>
</reference>
<keyword evidence="8" id="KW-1185">Reference proteome</keyword>
<dbReference type="CDD" id="cd00568">
    <property type="entry name" value="TPP_enzymes"/>
    <property type="match status" value="1"/>
</dbReference>
<dbReference type="InterPro" id="IPR012001">
    <property type="entry name" value="Thiamin_PyroP_enz_TPP-bd_dom"/>
</dbReference>
<dbReference type="Pfam" id="PF00205">
    <property type="entry name" value="TPP_enzyme_M"/>
    <property type="match status" value="1"/>
</dbReference>
<dbReference type="InterPro" id="IPR000399">
    <property type="entry name" value="TPP-bd_CS"/>
</dbReference>
<dbReference type="GO" id="GO:0009097">
    <property type="term" value="P:isoleucine biosynthetic process"/>
    <property type="evidence" value="ECO:0007669"/>
    <property type="project" value="TreeGrafter"/>
</dbReference>
<dbReference type="InterPro" id="IPR012000">
    <property type="entry name" value="Thiamin_PyroP_enz_cen_dom"/>
</dbReference>
<feature type="domain" description="Thiamine pyrophosphate enzyme N-terminal TPP-binding" evidence="6">
    <location>
        <begin position="10"/>
        <end position="130"/>
    </location>
</feature>
<feature type="domain" description="Thiamine pyrophosphate enzyme TPP-binding" evidence="5">
    <location>
        <begin position="392"/>
        <end position="527"/>
    </location>
</feature>
<evidence type="ECO:0000313" key="8">
    <source>
        <dbReference type="Proteomes" id="UP000321062"/>
    </source>
</evidence>
<dbReference type="KEGG" id="yti:FNA67_00255"/>